<evidence type="ECO:0008006" key="4">
    <source>
        <dbReference type="Google" id="ProtNLM"/>
    </source>
</evidence>
<evidence type="ECO:0000313" key="3">
    <source>
        <dbReference type="Proteomes" id="UP000268973"/>
    </source>
</evidence>
<proteinExistence type="predicted"/>
<feature type="region of interest" description="Disordered" evidence="1">
    <location>
        <begin position="203"/>
        <end position="223"/>
    </location>
</feature>
<evidence type="ECO:0000313" key="2">
    <source>
        <dbReference type="EMBL" id="RTZ15343.1"/>
    </source>
</evidence>
<dbReference type="AlphaFoldDB" id="A0A432CXX1"/>
<feature type="compositionally biased region" description="Low complexity" evidence="1">
    <location>
        <begin position="205"/>
        <end position="219"/>
    </location>
</feature>
<organism evidence="2 3">
    <name type="scientific">Vibrio aquaticus</name>
    <dbReference type="NCBI Taxonomy" id="2496559"/>
    <lineage>
        <taxon>Bacteria</taxon>
        <taxon>Pseudomonadati</taxon>
        <taxon>Pseudomonadota</taxon>
        <taxon>Gammaproteobacteria</taxon>
        <taxon>Vibrionales</taxon>
        <taxon>Vibrionaceae</taxon>
        <taxon>Vibrio</taxon>
    </lineage>
</organism>
<reference evidence="2 3" key="1">
    <citation type="submission" date="2018-12" db="EMBL/GenBank/DDBJ databases">
        <title>Vibrio sp. isolated from China Sea.</title>
        <authorList>
            <person name="Li Y."/>
        </authorList>
    </citation>
    <scope>NUCLEOTIDE SEQUENCE [LARGE SCALE GENOMIC DNA]</scope>
    <source>
        <strain evidence="2 3">BEI207</strain>
    </source>
</reference>
<keyword evidence="3" id="KW-1185">Reference proteome</keyword>
<dbReference type="Proteomes" id="UP000268973">
    <property type="component" value="Unassembled WGS sequence"/>
</dbReference>
<dbReference type="EMBL" id="RXZH01000005">
    <property type="protein sequence ID" value="RTZ15343.1"/>
    <property type="molecule type" value="Genomic_DNA"/>
</dbReference>
<name>A0A432CXX1_9VIBR</name>
<accession>A0A432CXX1</accession>
<dbReference type="OrthoDB" id="5814101at2"/>
<dbReference type="RefSeq" id="WP_126574682.1">
    <property type="nucleotide sequence ID" value="NZ_RXZH01000005.1"/>
</dbReference>
<evidence type="ECO:0000256" key="1">
    <source>
        <dbReference type="SAM" id="MobiDB-lite"/>
    </source>
</evidence>
<gene>
    <name evidence="2" type="ORF">EJ063_12855</name>
</gene>
<protein>
    <recommendedName>
        <fullName evidence="4">Type 4 fimbrial biogenesis protein PilX N-terminal domain-containing protein</fullName>
    </recommendedName>
</protein>
<sequence length="414" mass="45200">MRKGQQQGVITLLVVSVLLASALMLTLSSYKSVFYQIKRSQNELRDRQAHWETEGGIECLYAYVSADPDRMATLSSASNTVLNTLCKDDLNLTELYTQAASGDRYTIRSKSATHDLSKQVLYASKTGFGAIQTTADLRIRGSADIAPDAPRTPSSGSEYECVAVRYKGLVTFETSTASDVLQTTDPMADGPFVGFSGSCSESHKTSNATSSDTTNNPTNFKEDYQKDASLDPFKNYFNKEKTSANIAAIKADYEVVALPTITDGHDCSDIINTRFTATNRKLWIEGHCIIDMPVTVYGPHSLVVENGIFAVNGSTVFEGSMYHMVDMALPAFSTANIANYWNDVSFKGVIQSFLGSKTVYFDNGAFHPKGGMIFDSEGAEVVLNGSYNLDYSSSNSLNNAPKELSWIAGSWYVD</sequence>
<comment type="caution">
    <text evidence="2">The sequence shown here is derived from an EMBL/GenBank/DDBJ whole genome shotgun (WGS) entry which is preliminary data.</text>
</comment>